<feature type="compositionally biased region" description="Acidic residues" evidence="11">
    <location>
        <begin position="4485"/>
        <end position="4504"/>
    </location>
</feature>
<dbReference type="FunCoup" id="B4J9V2">
    <property type="interactions" value="1518"/>
</dbReference>
<evidence type="ECO:0000256" key="5">
    <source>
        <dbReference type="ARBA" id="ARBA00022741"/>
    </source>
</evidence>
<dbReference type="GO" id="GO:0030687">
    <property type="term" value="C:preribosome, large subunit precursor"/>
    <property type="evidence" value="ECO:0007669"/>
    <property type="project" value="TreeGrafter"/>
</dbReference>
<feature type="compositionally biased region" description="Basic and acidic residues" evidence="11">
    <location>
        <begin position="4859"/>
        <end position="4873"/>
    </location>
</feature>
<dbReference type="Pfam" id="PF07728">
    <property type="entry name" value="AAA_5"/>
    <property type="match status" value="6"/>
</dbReference>
<reference evidence="13 14" key="1">
    <citation type="journal article" date="2007" name="Nature">
        <title>Evolution of genes and genomes on the Drosophila phylogeny.</title>
        <authorList>
            <consortium name="Drosophila 12 Genomes Consortium"/>
            <person name="Clark A.G."/>
            <person name="Eisen M.B."/>
            <person name="Smith D.R."/>
            <person name="Bergman C.M."/>
            <person name="Oliver B."/>
            <person name="Markow T.A."/>
            <person name="Kaufman T.C."/>
            <person name="Kellis M."/>
            <person name="Gelbart W."/>
            <person name="Iyer V.N."/>
            <person name="Pollard D.A."/>
            <person name="Sackton T.B."/>
            <person name="Larracuente A.M."/>
            <person name="Singh N.D."/>
            <person name="Abad J.P."/>
            <person name="Abt D.N."/>
            <person name="Adryan B."/>
            <person name="Aguade M."/>
            <person name="Akashi H."/>
            <person name="Anderson W.W."/>
            <person name="Aquadro C.F."/>
            <person name="Ardell D.H."/>
            <person name="Arguello R."/>
            <person name="Artieri C.G."/>
            <person name="Barbash D.A."/>
            <person name="Barker D."/>
            <person name="Barsanti P."/>
            <person name="Batterham P."/>
            <person name="Batzoglou S."/>
            <person name="Begun D."/>
            <person name="Bhutkar A."/>
            <person name="Blanco E."/>
            <person name="Bosak S.A."/>
            <person name="Bradley R.K."/>
            <person name="Brand A.D."/>
            <person name="Brent M.R."/>
            <person name="Brooks A.N."/>
            <person name="Brown R.H."/>
            <person name="Butlin R.K."/>
            <person name="Caggese C."/>
            <person name="Calvi B.R."/>
            <person name="Bernardo de Carvalho A."/>
            <person name="Caspi A."/>
            <person name="Castrezana S."/>
            <person name="Celniker S.E."/>
            <person name="Chang J.L."/>
            <person name="Chapple C."/>
            <person name="Chatterji S."/>
            <person name="Chinwalla A."/>
            <person name="Civetta A."/>
            <person name="Clifton S.W."/>
            <person name="Comeron J.M."/>
            <person name="Costello J.C."/>
            <person name="Coyne J.A."/>
            <person name="Daub J."/>
            <person name="David R.G."/>
            <person name="Delcher A.L."/>
            <person name="Delehaunty K."/>
            <person name="Do C.B."/>
            <person name="Ebling H."/>
            <person name="Edwards K."/>
            <person name="Eickbush T."/>
            <person name="Evans J.D."/>
            <person name="Filipski A."/>
            <person name="Findeiss S."/>
            <person name="Freyhult E."/>
            <person name="Fulton L."/>
            <person name="Fulton R."/>
            <person name="Garcia A.C."/>
            <person name="Gardiner A."/>
            <person name="Garfield D.A."/>
            <person name="Garvin B.E."/>
            <person name="Gibson G."/>
            <person name="Gilbert D."/>
            <person name="Gnerre S."/>
            <person name="Godfrey J."/>
            <person name="Good R."/>
            <person name="Gotea V."/>
            <person name="Gravely B."/>
            <person name="Greenberg A.J."/>
            <person name="Griffiths-Jones S."/>
            <person name="Gross S."/>
            <person name="Guigo R."/>
            <person name="Gustafson E.A."/>
            <person name="Haerty W."/>
            <person name="Hahn M.W."/>
            <person name="Halligan D.L."/>
            <person name="Halpern A.L."/>
            <person name="Halter G.M."/>
            <person name="Han M.V."/>
            <person name="Heger A."/>
            <person name="Hillier L."/>
            <person name="Hinrichs A.S."/>
            <person name="Holmes I."/>
            <person name="Hoskins R.A."/>
            <person name="Hubisz M.J."/>
            <person name="Hultmark D."/>
            <person name="Huntley M.A."/>
            <person name="Jaffe D.B."/>
            <person name="Jagadeeshan S."/>
            <person name="Jeck W.R."/>
            <person name="Johnson J."/>
            <person name="Jones C.D."/>
            <person name="Jordan W.C."/>
            <person name="Karpen G.H."/>
            <person name="Kataoka E."/>
            <person name="Keightley P.D."/>
            <person name="Kheradpour P."/>
            <person name="Kirkness E.F."/>
            <person name="Koerich L.B."/>
            <person name="Kristiansen K."/>
            <person name="Kudrna D."/>
            <person name="Kulathinal R.J."/>
            <person name="Kumar S."/>
            <person name="Kwok R."/>
            <person name="Lander E."/>
            <person name="Langley C.H."/>
            <person name="Lapoint R."/>
            <person name="Lazzaro B.P."/>
            <person name="Lee S.J."/>
            <person name="Levesque L."/>
            <person name="Li R."/>
            <person name="Lin C.F."/>
            <person name="Lin M.F."/>
            <person name="Lindblad-Toh K."/>
            <person name="Llopart A."/>
            <person name="Long M."/>
            <person name="Low L."/>
            <person name="Lozovsky E."/>
            <person name="Lu J."/>
            <person name="Luo M."/>
            <person name="Machado C.A."/>
            <person name="Makalowski W."/>
            <person name="Marzo M."/>
            <person name="Matsuda M."/>
            <person name="Matzkin L."/>
            <person name="McAllister B."/>
            <person name="McBride C.S."/>
            <person name="McKernan B."/>
            <person name="McKernan K."/>
            <person name="Mendez-Lago M."/>
            <person name="Minx P."/>
            <person name="Mollenhauer M.U."/>
            <person name="Montooth K."/>
            <person name="Mount S.M."/>
            <person name="Mu X."/>
            <person name="Myers E."/>
            <person name="Negre B."/>
            <person name="Newfeld S."/>
            <person name="Nielsen R."/>
            <person name="Noor M.A."/>
            <person name="O'Grady P."/>
            <person name="Pachter L."/>
            <person name="Papaceit M."/>
            <person name="Parisi M.J."/>
            <person name="Parisi M."/>
            <person name="Parts L."/>
            <person name="Pedersen J.S."/>
            <person name="Pesole G."/>
            <person name="Phillippy A.M."/>
            <person name="Ponting C.P."/>
            <person name="Pop M."/>
            <person name="Porcelli D."/>
            <person name="Powell J.R."/>
            <person name="Prohaska S."/>
            <person name="Pruitt K."/>
            <person name="Puig M."/>
            <person name="Quesneville H."/>
            <person name="Ram K.R."/>
            <person name="Rand D."/>
            <person name="Rasmussen M.D."/>
            <person name="Reed L.K."/>
            <person name="Reenan R."/>
            <person name="Reily A."/>
            <person name="Remington K.A."/>
            <person name="Rieger T.T."/>
            <person name="Ritchie M.G."/>
            <person name="Robin C."/>
            <person name="Rogers Y.H."/>
            <person name="Rohde C."/>
            <person name="Rozas J."/>
            <person name="Rubenfield M.J."/>
            <person name="Ruiz A."/>
            <person name="Russo S."/>
            <person name="Salzberg S.L."/>
            <person name="Sanchez-Gracia A."/>
            <person name="Saranga D.J."/>
            <person name="Sato H."/>
            <person name="Schaeffer S.W."/>
            <person name="Schatz M.C."/>
            <person name="Schlenke T."/>
            <person name="Schwartz R."/>
            <person name="Segarra C."/>
            <person name="Singh R.S."/>
            <person name="Sirot L."/>
            <person name="Sirota M."/>
            <person name="Sisneros N.B."/>
            <person name="Smith C.D."/>
            <person name="Smith T.F."/>
            <person name="Spieth J."/>
            <person name="Stage D.E."/>
            <person name="Stark A."/>
            <person name="Stephan W."/>
            <person name="Strausberg R.L."/>
            <person name="Strempel S."/>
            <person name="Sturgill D."/>
            <person name="Sutton G."/>
            <person name="Sutton G.G."/>
            <person name="Tao W."/>
            <person name="Teichmann S."/>
            <person name="Tobari Y.N."/>
            <person name="Tomimura Y."/>
            <person name="Tsolas J.M."/>
            <person name="Valente V.L."/>
            <person name="Venter E."/>
            <person name="Venter J.C."/>
            <person name="Vicario S."/>
            <person name="Vieira F.G."/>
            <person name="Vilella A.J."/>
            <person name="Villasante A."/>
            <person name="Walenz B."/>
            <person name="Wang J."/>
            <person name="Wasserman M."/>
            <person name="Watts T."/>
            <person name="Wilson D."/>
            <person name="Wilson R.K."/>
            <person name="Wing R.A."/>
            <person name="Wolfner M.F."/>
            <person name="Wong A."/>
            <person name="Wong G.K."/>
            <person name="Wu C.I."/>
            <person name="Wu G."/>
            <person name="Yamamoto D."/>
            <person name="Yang H.P."/>
            <person name="Yang S.P."/>
            <person name="Yorke J.A."/>
            <person name="Yoshida K."/>
            <person name="Zdobnov E."/>
            <person name="Zhang P."/>
            <person name="Zhang Y."/>
            <person name="Zimin A.V."/>
            <person name="Baldwin J."/>
            <person name="Abdouelleil A."/>
            <person name="Abdulkadir J."/>
            <person name="Abebe A."/>
            <person name="Abera B."/>
            <person name="Abreu J."/>
            <person name="Acer S.C."/>
            <person name="Aftuck L."/>
            <person name="Alexander A."/>
            <person name="An P."/>
            <person name="Anderson E."/>
            <person name="Anderson S."/>
            <person name="Arachi H."/>
            <person name="Azer M."/>
            <person name="Bachantsang P."/>
            <person name="Barry A."/>
            <person name="Bayul T."/>
            <person name="Berlin A."/>
            <person name="Bessette D."/>
            <person name="Bloom T."/>
            <person name="Blye J."/>
            <person name="Boguslavskiy L."/>
            <person name="Bonnet C."/>
            <person name="Boukhgalter B."/>
            <person name="Bourzgui I."/>
            <person name="Brown A."/>
            <person name="Cahill P."/>
            <person name="Channer S."/>
            <person name="Cheshatsang Y."/>
            <person name="Chuda L."/>
            <person name="Citroen M."/>
            <person name="Collymore A."/>
            <person name="Cooke P."/>
            <person name="Costello M."/>
            <person name="D'Aco K."/>
            <person name="Daza R."/>
            <person name="De Haan G."/>
            <person name="DeGray S."/>
            <person name="DeMaso C."/>
            <person name="Dhargay N."/>
            <person name="Dooley K."/>
            <person name="Dooley E."/>
            <person name="Doricent M."/>
            <person name="Dorje P."/>
            <person name="Dorjee K."/>
            <person name="Dupes A."/>
            <person name="Elong R."/>
            <person name="Falk J."/>
            <person name="Farina A."/>
            <person name="Faro S."/>
            <person name="Ferguson D."/>
            <person name="Fisher S."/>
            <person name="Foley C.D."/>
            <person name="Franke A."/>
            <person name="Friedrich D."/>
            <person name="Gadbois L."/>
            <person name="Gearin G."/>
            <person name="Gearin C.R."/>
            <person name="Giannoukos G."/>
            <person name="Goode T."/>
            <person name="Graham J."/>
            <person name="Grandbois E."/>
            <person name="Grewal S."/>
            <person name="Gyaltsen K."/>
            <person name="Hafez N."/>
            <person name="Hagos B."/>
            <person name="Hall J."/>
            <person name="Henson C."/>
            <person name="Hollinger A."/>
            <person name="Honan T."/>
            <person name="Huard M.D."/>
            <person name="Hughes L."/>
            <person name="Hurhula B."/>
            <person name="Husby M.E."/>
            <person name="Kamat A."/>
            <person name="Kanga B."/>
            <person name="Kashin S."/>
            <person name="Khazanovich D."/>
            <person name="Kisner P."/>
            <person name="Lance K."/>
            <person name="Lara M."/>
            <person name="Lee W."/>
            <person name="Lennon N."/>
            <person name="Letendre F."/>
            <person name="LeVine R."/>
            <person name="Lipovsky A."/>
            <person name="Liu X."/>
            <person name="Liu J."/>
            <person name="Liu S."/>
            <person name="Lokyitsang T."/>
            <person name="Lokyitsang Y."/>
            <person name="Lubonja R."/>
            <person name="Lui A."/>
            <person name="MacDonald P."/>
            <person name="Magnisalis V."/>
            <person name="Maru K."/>
            <person name="Matthews C."/>
            <person name="McCusker W."/>
            <person name="McDonough S."/>
            <person name="Mehta T."/>
            <person name="Meldrim J."/>
            <person name="Meneus L."/>
            <person name="Mihai O."/>
            <person name="Mihalev A."/>
            <person name="Mihova T."/>
            <person name="Mittelman R."/>
            <person name="Mlenga V."/>
            <person name="Montmayeur A."/>
            <person name="Mulrain L."/>
            <person name="Navidi A."/>
            <person name="Naylor J."/>
            <person name="Negash T."/>
            <person name="Nguyen T."/>
            <person name="Nguyen N."/>
            <person name="Nicol R."/>
            <person name="Norbu C."/>
            <person name="Norbu N."/>
            <person name="Novod N."/>
            <person name="O'Neill B."/>
            <person name="Osman S."/>
            <person name="Markiewicz E."/>
            <person name="Oyono O.L."/>
            <person name="Patti C."/>
            <person name="Phunkhang P."/>
            <person name="Pierre F."/>
            <person name="Priest M."/>
            <person name="Raghuraman S."/>
            <person name="Rege F."/>
            <person name="Reyes R."/>
            <person name="Rise C."/>
            <person name="Rogov P."/>
            <person name="Ross K."/>
            <person name="Ryan E."/>
            <person name="Settipalli S."/>
            <person name="Shea T."/>
            <person name="Sherpa N."/>
            <person name="Shi L."/>
            <person name="Shih D."/>
            <person name="Sparrow T."/>
            <person name="Spaulding J."/>
            <person name="Stalker J."/>
            <person name="Stange-Thomann N."/>
            <person name="Stavropoulos S."/>
            <person name="Stone C."/>
            <person name="Strader C."/>
            <person name="Tesfaye S."/>
            <person name="Thomson T."/>
            <person name="Thoulutsang Y."/>
            <person name="Thoulutsang D."/>
            <person name="Topham K."/>
            <person name="Topping I."/>
            <person name="Tsamla T."/>
            <person name="Vassiliev H."/>
            <person name="Vo A."/>
            <person name="Wangchuk T."/>
            <person name="Wangdi T."/>
            <person name="Weiand M."/>
            <person name="Wilkinson J."/>
            <person name="Wilson A."/>
            <person name="Yadav S."/>
            <person name="Young G."/>
            <person name="Yu Q."/>
            <person name="Zembek L."/>
            <person name="Zhong D."/>
            <person name="Zimmer A."/>
            <person name="Zwirko Z."/>
            <person name="Jaffe D.B."/>
            <person name="Alvarez P."/>
            <person name="Brockman W."/>
            <person name="Butler J."/>
            <person name="Chin C."/>
            <person name="Gnerre S."/>
            <person name="Grabherr M."/>
            <person name="Kleber M."/>
            <person name="Mauceli E."/>
            <person name="MacCallum I."/>
        </authorList>
    </citation>
    <scope>NUCLEOTIDE SEQUENCE [LARGE SCALE GENOMIC DNA]</scope>
    <source>
        <strain evidence="14">Tucson 15287-2541.00</strain>
    </source>
</reference>
<feature type="compositionally biased region" description="Acidic residues" evidence="11">
    <location>
        <begin position="4669"/>
        <end position="4686"/>
    </location>
</feature>
<dbReference type="GO" id="GO:0005730">
    <property type="term" value="C:nucleolus"/>
    <property type="evidence" value="ECO:0007669"/>
    <property type="project" value="UniProtKB-SubCell"/>
</dbReference>
<evidence type="ECO:0000256" key="8">
    <source>
        <dbReference type="ARBA" id="ARBA00023242"/>
    </source>
</evidence>
<dbReference type="GO" id="GO:0000055">
    <property type="term" value="P:ribosomal large subunit export from nucleus"/>
    <property type="evidence" value="ECO:0007669"/>
    <property type="project" value="TreeGrafter"/>
</dbReference>
<feature type="compositionally biased region" description="Basic and acidic residues" evidence="11">
    <location>
        <begin position="4835"/>
        <end position="4844"/>
    </location>
</feature>
<dbReference type="InterPro" id="IPR002035">
    <property type="entry name" value="VWF_A"/>
</dbReference>
<comment type="similarity">
    <text evidence="3 9">Belongs to the midasin family.</text>
</comment>
<dbReference type="OMA" id="ILEQWHR"/>
<evidence type="ECO:0000256" key="4">
    <source>
        <dbReference type="ARBA" id="ARBA00017143"/>
    </source>
</evidence>
<feature type="coiled-coil region" evidence="10">
    <location>
        <begin position="4081"/>
        <end position="4108"/>
    </location>
</feature>
<dbReference type="OrthoDB" id="422220at2759"/>
<dbReference type="GO" id="GO:0016887">
    <property type="term" value="F:ATP hydrolysis activity"/>
    <property type="evidence" value="ECO:0007669"/>
    <property type="project" value="InterPro"/>
</dbReference>
<evidence type="ECO:0000256" key="9">
    <source>
        <dbReference type="PIRNR" id="PIRNR010340"/>
    </source>
</evidence>
<organism evidence="14">
    <name type="scientific">Drosophila grimshawi</name>
    <name type="common">Hawaiian fruit fly</name>
    <name type="synonym">Idiomyia grimshawi</name>
    <dbReference type="NCBI Taxonomy" id="7222"/>
    <lineage>
        <taxon>Eukaryota</taxon>
        <taxon>Metazoa</taxon>
        <taxon>Ecdysozoa</taxon>
        <taxon>Arthropoda</taxon>
        <taxon>Hexapoda</taxon>
        <taxon>Insecta</taxon>
        <taxon>Pterygota</taxon>
        <taxon>Neoptera</taxon>
        <taxon>Endopterygota</taxon>
        <taxon>Diptera</taxon>
        <taxon>Brachycera</taxon>
        <taxon>Muscomorpha</taxon>
        <taxon>Ephydroidea</taxon>
        <taxon>Drosophilidae</taxon>
        <taxon>Drosophila</taxon>
        <taxon>Hawaiian Drosophila</taxon>
    </lineage>
</organism>
<dbReference type="FunFam" id="3.40.50.410:FF:000028">
    <property type="entry name" value="Midasin"/>
    <property type="match status" value="1"/>
</dbReference>
<dbReference type="GO" id="GO:0005654">
    <property type="term" value="C:nucleoplasm"/>
    <property type="evidence" value="ECO:0007669"/>
    <property type="project" value="UniProtKB-SubCell"/>
</dbReference>
<evidence type="ECO:0000256" key="3">
    <source>
        <dbReference type="ARBA" id="ARBA00007188"/>
    </source>
</evidence>
<dbReference type="PANTHER" id="PTHR48103:SF2">
    <property type="entry name" value="MIDASIN"/>
    <property type="match status" value="1"/>
</dbReference>
<dbReference type="PANTHER" id="PTHR48103">
    <property type="entry name" value="MIDASIN-RELATED"/>
    <property type="match status" value="1"/>
</dbReference>
<dbReference type="GO" id="GO:0005524">
    <property type="term" value="F:ATP binding"/>
    <property type="evidence" value="ECO:0007669"/>
    <property type="project" value="UniProtKB-KW"/>
</dbReference>
<dbReference type="InterPro" id="IPR036465">
    <property type="entry name" value="vWFA_dom_sf"/>
</dbReference>
<evidence type="ECO:0000259" key="12">
    <source>
        <dbReference type="PROSITE" id="PS50234"/>
    </source>
</evidence>
<feature type="compositionally biased region" description="Acidic residues" evidence="11">
    <location>
        <begin position="4695"/>
        <end position="4705"/>
    </location>
</feature>
<comment type="function">
    <text evidence="9">Nuclear chaperone required for maturation and nuclear export of pre-60S ribosome subunits.</text>
</comment>
<keyword evidence="5 9" id="KW-0547">Nucleotide-binding</keyword>
<dbReference type="FunFam" id="3.40.50.300:FF:000142">
    <property type="entry name" value="Midasin"/>
    <property type="match status" value="1"/>
</dbReference>
<feature type="compositionally biased region" description="Basic and acidic residues" evidence="11">
    <location>
        <begin position="4927"/>
        <end position="4950"/>
    </location>
</feature>
<dbReference type="GO" id="GO:0000027">
    <property type="term" value="P:ribosomal large subunit assembly"/>
    <property type="evidence" value="ECO:0007669"/>
    <property type="project" value="InterPro"/>
</dbReference>
<evidence type="ECO:0000256" key="10">
    <source>
        <dbReference type="SAM" id="Coils"/>
    </source>
</evidence>
<feature type="compositionally biased region" description="Basic and acidic residues" evidence="11">
    <location>
        <begin position="4505"/>
        <end position="4540"/>
    </location>
</feature>
<feature type="compositionally biased region" description="Basic and acidic residues" evidence="11">
    <location>
        <begin position="4430"/>
        <end position="4451"/>
    </location>
</feature>
<evidence type="ECO:0000256" key="7">
    <source>
        <dbReference type="ARBA" id="ARBA00023186"/>
    </source>
</evidence>
<keyword evidence="14" id="KW-1185">Reference proteome</keyword>
<evidence type="ECO:0000313" key="13">
    <source>
        <dbReference type="EMBL" id="EDW01516.1"/>
    </source>
</evidence>
<dbReference type="InterPro" id="IPR011704">
    <property type="entry name" value="ATPase_dyneun-rel_AAA"/>
</dbReference>
<proteinExistence type="inferred from homology"/>
<dbReference type="InterPro" id="IPR027417">
    <property type="entry name" value="P-loop_NTPase"/>
</dbReference>
<keyword evidence="8 9" id="KW-0539">Nucleus</keyword>
<feature type="compositionally biased region" description="Acidic residues" evidence="11">
    <location>
        <begin position="4452"/>
        <end position="4467"/>
    </location>
</feature>
<feature type="compositionally biased region" description="Basic and acidic residues" evidence="11">
    <location>
        <begin position="4707"/>
        <end position="4729"/>
    </location>
</feature>
<feature type="compositionally biased region" description="Basic and acidic residues" evidence="11">
    <location>
        <begin position="4880"/>
        <end position="4889"/>
    </location>
</feature>
<dbReference type="InterPro" id="IPR041190">
    <property type="entry name" value="Midasin_AAA_lid_5"/>
</dbReference>
<accession>B4J9V2</accession>
<dbReference type="SUPFAM" id="SSF52540">
    <property type="entry name" value="P-loop containing nucleoside triphosphate hydrolases"/>
    <property type="match status" value="7"/>
</dbReference>
<dbReference type="InterPro" id="IPR012099">
    <property type="entry name" value="Midasin"/>
</dbReference>
<feature type="compositionally biased region" description="Acidic residues" evidence="11">
    <location>
        <begin position="4846"/>
        <end position="4858"/>
    </location>
</feature>
<dbReference type="CDD" id="cd01460">
    <property type="entry name" value="vWA_midasin"/>
    <property type="match status" value="1"/>
</dbReference>
<feature type="compositionally biased region" description="Basic and acidic residues" evidence="11">
    <location>
        <begin position="4399"/>
        <end position="4422"/>
    </location>
</feature>
<dbReference type="FunFam" id="3.40.50.300:FF:000582">
    <property type="entry name" value="Midasin"/>
    <property type="match status" value="1"/>
</dbReference>
<evidence type="ECO:0000313" key="14">
    <source>
        <dbReference type="Proteomes" id="UP000001070"/>
    </source>
</evidence>
<dbReference type="eggNOG" id="KOG1808">
    <property type="taxonomic scope" value="Eukaryota"/>
</dbReference>
<feature type="compositionally biased region" description="Acidic residues" evidence="11">
    <location>
        <begin position="4626"/>
        <end position="4657"/>
    </location>
</feature>
<dbReference type="PhylomeDB" id="B4J9V2"/>
<dbReference type="FunFam" id="3.40.50.300:FF:001384">
    <property type="entry name" value="Midasin"/>
    <property type="match status" value="1"/>
</dbReference>
<dbReference type="SUPFAM" id="SSF53300">
    <property type="entry name" value="vWA-like"/>
    <property type="match status" value="1"/>
</dbReference>
<keyword evidence="7 9" id="KW-0143">Chaperone</keyword>
<dbReference type="InterPro" id="IPR003593">
    <property type="entry name" value="AAA+_ATPase"/>
</dbReference>
<feature type="domain" description="VWFA" evidence="12">
    <location>
        <begin position="5094"/>
        <end position="5288"/>
    </location>
</feature>
<evidence type="ECO:0000256" key="11">
    <source>
        <dbReference type="SAM" id="MobiDB-lite"/>
    </source>
</evidence>
<protein>
    <recommendedName>
        <fullName evidence="4 9">Midasin</fullName>
    </recommendedName>
</protein>
<evidence type="ECO:0000256" key="6">
    <source>
        <dbReference type="ARBA" id="ARBA00022840"/>
    </source>
</evidence>
<feature type="region of interest" description="Disordered" evidence="11">
    <location>
        <begin position="4368"/>
        <end position="4950"/>
    </location>
</feature>
<gene>
    <name evidence="13" type="primary">Dgri\GH20407</name>
    <name evidence="13" type="ORF">Dgri_GH20407</name>
</gene>
<dbReference type="InParanoid" id="B4J9V2"/>
<feature type="region of interest" description="Disordered" evidence="11">
    <location>
        <begin position="4278"/>
        <end position="4298"/>
    </location>
</feature>
<feature type="compositionally biased region" description="Basic and acidic residues" evidence="11">
    <location>
        <begin position="4468"/>
        <end position="4483"/>
    </location>
</feature>
<feature type="compositionally biased region" description="Acidic residues" evidence="11">
    <location>
        <begin position="4890"/>
        <end position="4922"/>
    </location>
</feature>
<evidence type="ECO:0000256" key="2">
    <source>
        <dbReference type="ARBA" id="ARBA00004642"/>
    </source>
</evidence>
<comment type="subcellular location">
    <subcellularLocation>
        <location evidence="1">Nucleus</location>
        <location evidence="1">Nucleolus</location>
    </subcellularLocation>
    <subcellularLocation>
        <location evidence="2">Nucleus</location>
        <location evidence="2">Nucleoplasm</location>
    </subcellularLocation>
</comment>
<feature type="compositionally biased region" description="Low complexity" evidence="11">
    <location>
        <begin position="4737"/>
        <end position="4751"/>
    </location>
</feature>
<dbReference type="HOGENOM" id="CLU_000050_0_2_1"/>
<keyword evidence="6 9" id="KW-0067">ATP-binding</keyword>
<dbReference type="SMART" id="SM00382">
    <property type="entry name" value="AAA"/>
    <property type="match status" value="5"/>
</dbReference>
<sequence>MDVKINKLRRSVQQLLQLTASEPQDDVFVLNLQKFLKKKRYVEQDVERLFNSLSQQLTMPGYTVPLAMSFEEELLLLLTMSLRWDPAVHADQYKSECIALAKLLHLSVDAKRFAKSYFRYRPAPFEKQQSNEHVQIPSKRTKKTHTNGVLETKKQQLDLELVKCCYQLLSSDAVYYRELWDWSQFLANYSDNSVKCQLSQLYCNHIMAMLTDMSSTQLHTLNAQIPVKVQLQFDEHQTLATHTKFDYSSDLPEQHLTLKLEKANQSVTNIEGVILPIFNKDNQTFYADTDGCYDRIVKVDSSIVNLRSIALGVAAAKPICLSGPVGCGKTTLIEYLARKTGRICPKPKEIEIRDKAKREAEEDDELLKPKRKQKAIKNAGEKRKIADVPMEDLMVLEDGDGLAQRNGFLRIQLGDQTDSKMLLGQYRCTDVPGEFVWLPGVLTQAVMHGYWLLLEDLDAATQDTYTILSSLLERNYLSVPGFRDCVKIEPGFQLFVTVRTNKSSNNYSQKSLFSLLEKYLYTINILPLSRNELCKVVSTNYERLATVANRIVDVFLTFSSGDHMSADNLRQQESSDKADTTEKYVALPFEQVASTGIPNSGRLVSTRDLSKEKTALITNIGAKLGIIRSRCEHFANEYKPDVEFGKQSFKIGRATLPTISVEEEKAQSASKRQKLTLQTQKTISKSSVKRATFSFTRLASCILERIAVCVSHSEPVLLVGETGVGKTSSVQYLAERTEHKLVAINMNNQSDVSDLVGGFKPVELNYVLAPLRYEFEHLFGETFNADKNLQFLRIFATHFNNGRHSVIIRTMLNVSNSILCKEEHKLNPLLPRWRTLHEKLQRLQTQLEKSINISFAFIPGSLVNSISNGDWVLLDEINLASAETLECLSTILEPEGSVVLLERGDFMPVKRHPDFRIFACMNPNTDIGKKDLPVGIRNRFTEFFVDELTTDADLGLLVGDYLANTGIQRKSVHSIVQLYKSLRRLSELQLNDGLGNRPVYSLRTLCRSLRICARNLCGSIERNLYESFCLSFLTQLDPESHQLVLLLIRDALLHNAKVVLNQSLPRLGENYLQFEGYWIQNGSLELQSCAHYILTGSVKKNLQDLARIISIGKLPILLQGPTSAGKTSLIDYVARRSGNRCLRINNHEHTDLQEYIGTYAADVSGKLSFREGVLVQAMRHGYWIILDELNLASTDILEALNRVLDDNRELYIAETQTLVKAHPNFMLFATQNPPGLYGGRKTLSRAFKNRFIELHFADIPRAELEIILEQRCLIPASYSRKMVQCMTQLQQHRKNTSKQVFTLRDLFRWGNRYTLADKALQQDHKYDWNQHLIEEGYLVLSAKVRSSEELQLIEKTLYGNFKKRIDLELLFDIQTKRESSAVSRHILDAIRNFKQRGDIVWTRNMTRMAVLTAKALQFDEPVLLVGLTGCGKTTVCQLLASIAQVRLRILNCHMHTEGADFLGGLRPCRGQQNGEQQAQKLFEWADGPLIYAMLEGSYFMADEISLAEDSVLERLNCILEPERSVLLAEKGGVVEEDVTVSESNLNKDFIVQAKSGFQFLATMNPGGDFGKKELSPALRNRFTEVWCLPSDNKSDLIEIAHNCMQRGSASATSVTSSSSHKIAEYLVEIVLFIRDSNEKFKFSVRDILAWANYMVSNSHLTFAEQAIFGLETIFLDALEMLPHESQTQIEALKCRIIDHAIRQAAVILDEHFELSYVDEKRGQQVQLDEKRFGIRPFFINVNPERLMPANAEFLFDAPTTKQNLFRLLSALSLQKPVLLEGPPGVGKTSIVESIAHAIGYQIVRINLCEHTDLADLFGTDLPAEDNLLERVEAQSQLGSFVWRDGPLLAALKATRTWILLDELNLAPQSVLEGLNAVLDHRGEVYIPELNKSFQLTDSTRIFACQNPLKQGGGRKGLPQSFLNRFNKVYLRKLTTEDLLHVVNVKYASYFDQLNTYFNALLDAEQLPKGNVFDLYNGHSSEIAATEISFDLAMRLVRFSEVLDRGVATMEFGYKGGPYEFNLRDILRWCDLLHNPATGYLMLPGVNNFHGAFHDFLLTLYERMQLVYYQRMRCDQDKLYIRNAFQGVFNCNAEQLNAIAEDVAVYWTADKVYLNDVVLEREPLALGLAAQRQEQAPLLLATQRQQLKQIVETVHMEKPLLLCGATDSGKTKLIDALCVLSNRQCNSDNIDDSVTGSFQQFQCSFTDQCRYLPFFEESQQHSVAEELELFAHRLVALDEIIAKLEQTPLECRVPLFEQLTQNKSQLLLLQTYIKSADSLNTGGSFEWVDSNIVTSLKCGQYILLEHVNLCSSAVLDRLNPVFEPNGSLLIAEKGISAHDSAEVVQRSPNFRAFLTIDPKNGELSRAMRNRCVELSLSMSKDAYSIDDMRAIVHGQGVHHTAAIDCMLSIHRNIAQLTEFNSYTISHLTHFAFLSAAYKRIGYELKRAIYVAAMEVYVYAASMDLMGYGLAYYQNKLREVVLTQTEAYVEGEEEQEDYLNDVILRTDELNALTLIKLQTVTLKLLLQSSTDGELPKAQLISLFQSMSALDLNRLSVNQISRFLIYMLYEMSAFGELHMRHLYMQQYLKAQPELQQLSFSLYDCLMQQGKRFQTSLTNLPWHRKLFPRLRDYATQPPSRDAGPDAALALSASLLAQLLVAQIPKRVVTQLQHMDALQYSQALLDKKITEKYTLRESLEQLTSYVQDTKRPMNVSCKIYAKQFTQFQPYYLDTQITLHEKVSQLQQLLNVVPQYGNMDSKLWLHKWLALQSDEAHKWRAFLRTHITSCQMKQFELNDACICNGELQAALRRLQHQLKEQQQQQPDQDESIFIDIEQVRQKLTASWDGAEDEHLVDLNAGELKSYQLLQAALRDYFMDRALSRTLHPDFDEQVNQLYSEQLLTLNGHMWQCLNTLSSATHGNIMLAWRELSQELHSPAELVSLLQQQLGSSSCYKALRSYQRQFRQALQCYQLENLATRFDCAQVPSDVELGSRYSYQGPALSNALLSLVCQSNGQLLSVPLSELQPWRQTLQQTRQLLWQNAQLQSRRHSPEVNNLQLVQESGRQLLNELEYVTHVQQEQMQQQQQMDAGFERCIQELQQVLQQLQLPQDQTEPLSSSFNAALANTLIGVLELCVLTHAPLIDPVEKNRLKNLYIAEDIDCLVHFSAAHDFMRIIMNYKHFGQQIYEQVQQRLHSAQQQQQQLNQKLALRPDQCLYASLVQDLMHFLKSNCDCAALHKLIKVIRENWSHFLGKQAASEQQLRRGAELLNKLELWLANAQRFVHHTLARYEAYYQDFVLPIKCAVNQMRFGLEQLKQLFSRLLMAGSAVEAIKLEKTIAQIGEFPAQRPLAIRNTHVYGLLAKLPHSEHEYFRLLKAKLTELRNFISIASSIDETIFAAYDDALSICNRTWQQEEQRRNEQRAEEESLYKTKTLGGVEDEELEALQEIEQHFPTNLDEDFAEFVDQPTLEQVLKLDKKAATKAKLAQIVNEQDYVFLARNFIESMTRYTTVSYKDREQQQREKQELQLIQPYQARLQVFVQLHGHYKTAVGATLDDSVYNALTFALAVQQRQLQDIHLEESHSSPTYDFYKDSNITEINGCLDVMERIEKRVLEQLELYPEHAGLADIKLVISRIRKLPANASVVRFNTGFQLLRQKLALWNELAHRNNNLVAEEIEVAEFVQRWTKLELQHWRNCLNQTAQLVELRAYRYWFFIYNLLQGGAADLPESIRTLRQFVEASCYGDFHVRLQLLHGFEMYLHNVERAGKAKMDVPPIIAALHNLQLYFAQFAQEVADTVKLRRVPIEKKLREFVKIQSYNKDLSYFSMRNNVASVHRNLGKFLKEYRLLLEQKISEVFQPKDSTVKDYSMDKSRYKQKFDLYLLDSQHFVAPQQLRDKYSAVDLGSDSGSDSLPLLQQLGKHFGTARNIVRQTLSHTEYGPLLTELDELVTAQLERCEQLRNLNVDRSKERPQQKLQAKQILQQKRKALTDLFKLLTRLGISYKSGLMELSLRGEFENFELAPFCIEAMLPQLHSSGRQFNQQLDLYYMKSVFKLKLLQNIMLTPLSELGPPNIERIKGFAVDLFLHVQQQREQLSTATRQLHELRNALHQLRHVADIVMPTEATIEQLSFSRNADECVQLKHKLCQIQYVLRQWQLLLQCAPLQATNEHSLCGVILSGSQALLFELERASLEFLDSNKLSIYLRSYQTILDNMQKTLAHLNAGHEEHLPLAQPLLALLAQLESNTACDVSSGEPVELNNVDAELANIAHGVLLALQKIYKQHGKQEEKQETEEEDSLKEQHLKQHLTGQLNADWQLLRMPRTLSKLSNVLLVLKHANPSEKQLICLRRAVSAKMLSIMLTAFVEIGSKGFCVPPDLMQDEEGQSKQDSKNGEGFGLEDGTGENDASDKIESEDQLDDAKRPEDRKDEGDKEEPDCKEEKGIEMSDDFDAKMQDVEKPENEEDDSGESEDEDELNKEMGETEEGAEKLDDQIWGDDEEKQPEEEEPDMNEEDQGKGTKDEKDDHNDLDTKNDAAKEDGKDEHEKDALDATSEPSGEDKRKEQAKDIDDMKEPELDEEQTNAMHNELEEPPEPEEMDLGDMNNVDEGHDKDADEPNDENPFDIDAMKENMQAADEPDEADADEEEAKESQPESDDSDSEAEEGGTENETTQNAKDNAEEEEASAEDEKEQEEPETQTRGELNKEEEEQEEPPVEPEAREEKPEEHAQSKDKSSKEDNVQSVPDTEQNSSAEQMQQQQQDENIKQEQKMDEQETGEEKDGVGQAENDTNDGGHQGVAETKETISQEERKNEKQTQEKRKQGRTNEERTLGEAEQTKLKQLKTIDQMKESKQNENEQQDQTDENVEADEYQHVKDPKSSDKTTLDNATEEQSKQIKHQEEEEATEEENADVENADELMADEEPTAHEEEDAQLEQLSCEKTDQKSEKPSKTEQAKERLETPEQMEIEGEVVPTMTVPRSTETTAHSNTELLLDKSTLAQELSTTEQIELRQMYQQQLTSSNAILPHHEDYESWSSISNRMTQNARELCEQLRLILEPTKCTRLKGDYRTGRRINMKKIIPYIASQFRKDKIWLRRTKPAQRDYKITIAIDDSKSMHHNNSKTLTLEAISLVSQALTLLESGRLSIVSFGEAPQIILNHTEQFDGPRLVSALNFAQDKTKIAGLLDFIRTVNIEESGLGGDNGLFENLLLILSDGRNIFSEGNQKVKNAIKLARLQRIFLVYIIIDNPENKNSILDIQHVEVNADGSVKINSYLDSFPFPYYVIVRDLNQLPLVLSEAMRQWFELVNSE</sequence>
<keyword evidence="10" id="KW-0175">Coiled coil</keyword>
<dbReference type="PROSITE" id="PS50234">
    <property type="entry name" value="VWFA"/>
    <property type="match status" value="1"/>
</dbReference>
<feature type="compositionally biased region" description="Basic and acidic residues" evidence="11">
    <location>
        <begin position="4789"/>
        <end position="4827"/>
    </location>
</feature>
<dbReference type="PIRSF" id="PIRSF010340">
    <property type="entry name" value="Midasin"/>
    <property type="match status" value="1"/>
</dbReference>
<dbReference type="Pfam" id="PF17865">
    <property type="entry name" value="AAA_lid_5"/>
    <property type="match status" value="1"/>
</dbReference>
<evidence type="ECO:0000256" key="1">
    <source>
        <dbReference type="ARBA" id="ARBA00004604"/>
    </source>
</evidence>
<dbReference type="STRING" id="7222.B4J9V2"/>
<dbReference type="EMBL" id="CH916367">
    <property type="protein sequence ID" value="EDW01516.1"/>
    <property type="molecule type" value="Genomic_DNA"/>
</dbReference>
<name>B4J9V2_DROGR</name>
<dbReference type="Gene3D" id="3.40.50.410">
    <property type="entry name" value="von Willebrand factor, type A domain"/>
    <property type="match status" value="1"/>
</dbReference>
<dbReference type="Proteomes" id="UP000001070">
    <property type="component" value="Unassembled WGS sequence"/>
</dbReference>
<dbReference type="Gene3D" id="3.40.50.300">
    <property type="entry name" value="P-loop containing nucleotide triphosphate hydrolases"/>
    <property type="match status" value="6"/>
</dbReference>
<feature type="compositionally biased region" description="Acidic residues" evidence="11">
    <location>
        <begin position="4580"/>
        <end position="4590"/>
    </location>
</feature>
<dbReference type="InterPro" id="IPR040848">
    <property type="entry name" value="AAA_lid_7"/>
</dbReference>
<dbReference type="Pfam" id="PF17867">
    <property type="entry name" value="AAA_lid_7"/>
    <property type="match status" value="2"/>
</dbReference>
<feature type="compositionally biased region" description="Basic and acidic residues" evidence="11">
    <location>
        <begin position="4752"/>
        <end position="4771"/>
    </location>
</feature>
<dbReference type="PRINTS" id="PR00830">
    <property type="entry name" value="ENDOLAPTASE"/>
</dbReference>
<feature type="compositionally biased region" description="Basic and acidic residues" evidence="11">
    <location>
        <begin position="4548"/>
        <end position="4565"/>
    </location>
</feature>